<keyword evidence="3" id="KW-1185">Reference proteome</keyword>
<feature type="signal peptide" evidence="1">
    <location>
        <begin position="1"/>
        <end position="23"/>
    </location>
</feature>
<proteinExistence type="predicted"/>
<accession>A0A916XCB1</accession>
<evidence type="ECO:0000313" key="2">
    <source>
        <dbReference type="EMBL" id="GGC63047.1"/>
    </source>
</evidence>
<dbReference type="EMBL" id="BMIL01000004">
    <property type="protein sequence ID" value="GGC63047.1"/>
    <property type="molecule type" value="Genomic_DNA"/>
</dbReference>
<dbReference type="AlphaFoldDB" id="A0A916XCB1"/>
<protein>
    <submittedName>
        <fullName evidence="2">Uncharacterized protein</fullName>
    </submittedName>
</protein>
<sequence length="216" mass="24681">MKALALPLIYFLMLLLGTAEVTAQTQTHPFSPLRQFLQQDSDTTIVFQYTTNWIGPSAFYAYFLSKKGDRLQLHAYRDFVRSGSPDSVSNKQQLGPRNEIILVPESRNRYFNPLRVSPAQLELLWLNLMAQKPWQIRDDKVDGEGCPEKLRITKNSIEDLNIYDGGGIQCMLITKDQIKALDFYAPDFYEKQCPGRAGRIAILKISALFDPIIQAY</sequence>
<gene>
    <name evidence="2" type="ORF">GCM10011387_15770</name>
</gene>
<evidence type="ECO:0000256" key="1">
    <source>
        <dbReference type="SAM" id="SignalP"/>
    </source>
</evidence>
<keyword evidence="1" id="KW-0732">Signal</keyword>
<dbReference type="RefSeq" id="WP_188626321.1">
    <property type="nucleotide sequence ID" value="NZ_BMIL01000004.1"/>
</dbReference>
<dbReference type="Proteomes" id="UP000651668">
    <property type="component" value="Unassembled WGS sequence"/>
</dbReference>
<evidence type="ECO:0000313" key="3">
    <source>
        <dbReference type="Proteomes" id="UP000651668"/>
    </source>
</evidence>
<comment type="caution">
    <text evidence="2">The sequence shown here is derived from an EMBL/GenBank/DDBJ whole genome shotgun (WGS) entry which is preliminary data.</text>
</comment>
<reference evidence="2" key="2">
    <citation type="submission" date="2020-09" db="EMBL/GenBank/DDBJ databases">
        <authorList>
            <person name="Sun Q."/>
            <person name="Zhou Y."/>
        </authorList>
    </citation>
    <scope>NUCLEOTIDE SEQUENCE</scope>
    <source>
        <strain evidence="2">CGMCC 1.15343</strain>
    </source>
</reference>
<reference evidence="2" key="1">
    <citation type="journal article" date="2014" name="Int. J. Syst. Evol. Microbiol.">
        <title>Complete genome sequence of Corynebacterium casei LMG S-19264T (=DSM 44701T), isolated from a smear-ripened cheese.</title>
        <authorList>
            <consortium name="US DOE Joint Genome Institute (JGI-PGF)"/>
            <person name="Walter F."/>
            <person name="Albersmeier A."/>
            <person name="Kalinowski J."/>
            <person name="Ruckert C."/>
        </authorList>
    </citation>
    <scope>NUCLEOTIDE SEQUENCE</scope>
    <source>
        <strain evidence="2">CGMCC 1.15343</strain>
    </source>
</reference>
<name>A0A916XCB1_9SPHI</name>
<organism evidence="2 3">
    <name type="scientific">Pedobacter quisquiliarum</name>
    <dbReference type="NCBI Taxonomy" id="1834438"/>
    <lineage>
        <taxon>Bacteria</taxon>
        <taxon>Pseudomonadati</taxon>
        <taxon>Bacteroidota</taxon>
        <taxon>Sphingobacteriia</taxon>
        <taxon>Sphingobacteriales</taxon>
        <taxon>Sphingobacteriaceae</taxon>
        <taxon>Pedobacter</taxon>
    </lineage>
</organism>
<feature type="chain" id="PRO_5037035549" evidence="1">
    <location>
        <begin position="24"/>
        <end position="216"/>
    </location>
</feature>